<keyword evidence="5" id="KW-1185">Reference proteome</keyword>
<dbReference type="RefSeq" id="WP_137327999.1">
    <property type="nucleotide sequence ID" value="NZ_CP040058.1"/>
</dbReference>
<dbReference type="PANTHER" id="PTHR30363:SF46">
    <property type="entry name" value="LYSR FAMILY TRANSCRIPTIONAL REGULATOR"/>
    <property type="match status" value="1"/>
</dbReference>
<dbReference type="PROSITE" id="PS51000">
    <property type="entry name" value="HTH_DEOR_2"/>
    <property type="match status" value="1"/>
</dbReference>
<dbReference type="InterPro" id="IPR036388">
    <property type="entry name" value="WH-like_DNA-bd_sf"/>
</dbReference>
<keyword evidence="2" id="KW-0804">Transcription</keyword>
<dbReference type="SUPFAM" id="SSF100950">
    <property type="entry name" value="NagB/RpiA/CoA transferase-like"/>
    <property type="match status" value="1"/>
</dbReference>
<protein>
    <submittedName>
        <fullName evidence="4">Transcriptional repressor of the fructose operon, DeoR family</fullName>
    </submittedName>
</protein>
<dbReference type="Proteomes" id="UP000298653">
    <property type="component" value="Chromosome"/>
</dbReference>
<name>A0A4P8ICP6_9FIRM</name>
<reference evidence="4 5" key="1">
    <citation type="submission" date="2019-05" db="EMBL/GenBank/DDBJ databases">
        <title>Complete genome sequencing of Anaerostipes rhamnosivorans.</title>
        <authorList>
            <person name="Bui T.P.N."/>
            <person name="de Vos W.M."/>
        </authorList>
    </citation>
    <scope>NUCLEOTIDE SEQUENCE [LARGE SCALE GENOMIC DNA]</scope>
    <source>
        <strain evidence="4 5">1y2</strain>
    </source>
</reference>
<gene>
    <name evidence="4" type="ORF">AR1Y2_1011</name>
</gene>
<dbReference type="SUPFAM" id="SSF46785">
    <property type="entry name" value="Winged helix' DNA-binding domain"/>
    <property type="match status" value="1"/>
</dbReference>
<dbReference type="GO" id="GO:0003700">
    <property type="term" value="F:DNA-binding transcription factor activity"/>
    <property type="evidence" value="ECO:0007669"/>
    <property type="project" value="InterPro"/>
</dbReference>
<dbReference type="EMBL" id="CP040058">
    <property type="protein sequence ID" value="QCP34465.1"/>
    <property type="molecule type" value="Genomic_DNA"/>
</dbReference>
<evidence type="ECO:0000256" key="2">
    <source>
        <dbReference type="ARBA" id="ARBA00023163"/>
    </source>
</evidence>
<evidence type="ECO:0000256" key="1">
    <source>
        <dbReference type="ARBA" id="ARBA00023015"/>
    </source>
</evidence>
<organism evidence="4 5">
    <name type="scientific">Anaerostipes rhamnosivorans</name>
    <dbReference type="NCBI Taxonomy" id="1229621"/>
    <lineage>
        <taxon>Bacteria</taxon>
        <taxon>Bacillati</taxon>
        <taxon>Bacillota</taxon>
        <taxon>Clostridia</taxon>
        <taxon>Lachnospirales</taxon>
        <taxon>Lachnospiraceae</taxon>
        <taxon>Anaerostipes</taxon>
    </lineage>
</organism>
<dbReference type="PANTHER" id="PTHR30363">
    <property type="entry name" value="HTH-TYPE TRANSCRIPTIONAL REGULATOR SRLR-RELATED"/>
    <property type="match status" value="1"/>
</dbReference>
<dbReference type="Gene3D" id="1.10.10.10">
    <property type="entry name" value="Winged helix-like DNA-binding domain superfamily/Winged helix DNA-binding domain"/>
    <property type="match status" value="1"/>
</dbReference>
<feature type="domain" description="HTH deoR-type" evidence="3">
    <location>
        <begin position="3"/>
        <end position="58"/>
    </location>
</feature>
<dbReference type="SMART" id="SM00420">
    <property type="entry name" value="HTH_DEOR"/>
    <property type="match status" value="1"/>
</dbReference>
<sequence length="252" mass="27948">MFAEERKEEIMRLLKENKRVSSAELSSLFEVSGTTVRTYLMELEKAGRLTRTHGGALLNEDILNVEESIATRKQKYLREKQKAAQKARTMISDGDTILLDSGTTMLELAKLLKDAKKLTVVTNDLPVAMELQKIEGVYLILIGGHVRTAFESTVGSMGMKFLENISVEKAFMSSDGVSLSKGATTPNIDQAEIKKEMMAASDHSYLVCDTSKIGKRTICTYAKIEAFDGFILDESLPNELKEAFESLGTVIY</sequence>
<dbReference type="InterPro" id="IPR050313">
    <property type="entry name" value="Carb_Metab_HTH_regulators"/>
</dbReference>
<evidence type="ECO:0000259" key="3">
    <source>
        <dbReference type="PROSITE" id="PS51000"/>
    </source>
</evidence>
<accession>A0A4P8ICP6</accession>
<dbReference type="KEGG" id="arf:AR1Y2_1011"/>
<dbReference type="PRINTS" id="PR00037">
    <property type="entry name" value="HTHLACR"/>
</dbReference>
<dbReference type="InterPro" id="IPR014036">
    <property type="entry name" value="DeoR-like_C"/>
</dbReference>
<dbReference type="Gene3D" id="3.40.50.1360">
    <property type="match status" value="1"/>
</dbReference>
<dbReference type="InterPro" id="IPR037171">
    <property type="entry name" value="NagB/RpiA_transferase-like"/>
</dbReference>
<dbReference type="InterPro" id="IPR001034">
    <property type="entry name" value="DeoR_HTH"/>
</dbReference>
<keyword evidence="1" id="KW-0805">Transcription regulation</keyword>
<evidence type="ECO:0000313" key="4">
    <source>
        <dbReference type="EMBL" id="QCP34465.1"/>
    </source>
</evidence>
<evidence type="ECO:0000313" key="5">
    <source>
        <dbReference type="Proteomes" id="UP000298653"/>
    </source>
</evidence>
<dbReference type="Pfam" id="PF08220">
    <property type="entry name" value="HTH_DeoR"/>
    <property type="match status" value="1"/>
</dbReference>
<dbReference type="Pfam" id="PF00455">
    <property type="entry name" value="DeoRC"/>
    <property type="match status" value="1"/>
</dbReference>
<dbReference type="OrthoDB" id="9797223at2"/>
<dbReference type="SMART" id="SM01134">
    <property type="entry name" value="DeoRC"/>
    <property type="match status" value="1"/>
</dbReference>
<dbReference type="InterPro" id="IPR036390">
    <property type="entry name" value="WH_DNA-bd_sf"/>
</dbReference>
<proteinExistence type="predicted"/>
<dbReference type="AlphaFoldDB" id="A0A4P8ICP6"/>